<keyword evidence="2" id="KW-1185">Reference proteome</keyword>
<dbReference type="KEGG" id="crie:AK829_10220"/>
<dbReference type="AlphaFoldDB" id="A0A0K1RDH1"/>
<reference evidence="1 2" key="1">
    <citation type="submission" date="2015-08" db="EMBL/GenBank/DDBJ databases">
        <authorList>
            <person name="Babu N.S."/>
            <person name="Beckwith C.J."/>
            <person name="Beseler K.G."/>
            <person name="Brison A."/>
            <person name="Carone J.V."/>
            <person name="Caskin T.P."/>
            <person name="Diamond M."/>
            <person name="Durham M.E."/>
            <person name="Foxe J.M."/>
            <person name="Go M."/>
            <person name="Henderson B.A."/>
            <person name="Jones I.B."/>
            <person name="McGettigan J.A."/>
            <person name="Micheletti S.J."/>
            <person name="Nasrallah M.E."/>
            <person name="Ortiz D."/>
            <person name="Piller C.R."/>
            <person name="Privatt S.R."/>
            <person name="Schneider S.L."/>
            <person name="Sharp S."/>
            <person name="Smith T.C."/>
            <person name="Stanton J.D."/>
            <person name="Ullery H.E."/>
            <person name="Wilson R.J."/>
            <person name="Serrano M.G."/>
            <person name="Buck G."/>
            <person name="Lee V."/>
            <person name="Wang Y."/>
            <person name="Carvalho R."/>
            <person name="Voegtly L."/>
            <person name="Shi R."/>
            <person name="Duckworth R."/>
            <person name="Johnson A."/>
            <person name="Loviza R."/>
            <person name="Walstead R."/>
            <person name="Shah Z."/>
            <person name="Kiflezghi M."/>
            <person name="Wade K."/>
            <person name="Ball S.L."/>
            <person name="Bradley K.W."/>
            <person name="Asai D.J."/>
            <person name="Bowman C.A."/>
            <person name="Russell D.A."/>
            <person name="Pope W.H."/>
            <person name="Jacobs-Sera D."/>
            <person name="Hendrix R.W."/>
            <person name="Hatfull G.F."/>
        </authorList>
    </citation>
    <scope>NUCLEOTIDE SEQUENCE [LARGE SCALE GENOMIC DNA]</scope>
    <source>
        <strain evidence="1 2">PUDD_83A45</strain>
    </source>
</reference>
<evidence type="ECO:0000313" key="2">
    <source>
        <dbReference type="Proteomes" id="UP000060016"/>
    </source>
</evidence>
<dbReference type="Proteomes" id="UP000060016">
    <property type="component" value="Chromosome"/>
</dbReference>
<dbReference type="PATRIC" id="fig|156976.3.peg.2059"/>
<proteinExistence type="predicted"/>
<evidence type="ECO:0000313" key="1">
    <source>
        <dbReference type="EMBL" id="AKV59443.1"/>
    </source>
</evidence>
<dbReference type="RefSeq" id="WP_052205727.1">
    <property type="nucleotide sequence ID" value="NZ_BAAAGW010000014.1"/>
</dbReference>
<evidence type="ECO:0008006" key="3">
    <source>
        <dbReference type="Google" id="ProtNLM"/>
    </source>
</evidence>
<sequence length="283" mass="31910">MKFRYWTLTLQHDPSLLDRQGIGVVAEGEDGASAARIISTGDLRTNGMSDAAKTAARTVLDTLREELTPLVSDQPILQFGPSTEIRTFLNTANQRWNNFVEVQSDRTLAVDMELGEVVDYLFSMYIRSTPASHKTPQQRLQEKVWRAYEGVPQVAALLRRQPTTTFAGVNVRTDLALIDDNEVKELVRTVPFNIDPDPRRLQGVDAWTMRVFNLRKNGGQLDSRGESITLPNNVPVSVIYAPPNTREQYETFDLITQNWSDFQIESVSALHAKEHVLALAERI</sequence>
<protein>
    <recommendedName>
        <fullName evidence="3">DUF3037 domain-containing protein</fullName>
    </recommendedName>
</protein>
<dbReference type="EMBL" id="CP012342">
    <property type="protein sequence ID" value="AKV59443.1"/>
    <property type="molecule type" value="Genomic_DNA"/>
</dbReference>
<organism evidence="1 2">
    <name type="scientific">Corynebacterium riegelii</name>
    <dbReference type="NCBI Taxonomy" id="156976"/>
    <lineage>
        <taxon>Bacteria</taxon>
        <taxon>Bacillati</taxon>
        <taxon>Actinomycetota</taxon>
        <taxon>Actinomycetes</taxon>
        <taxon>Mycobacteriales</taxon>
        <taxon>Corynebacteriaceae</taxon>
        <taxon>Corynebacterium</taxon>
    </lineage>
</organism>
<name>A0A0K1RDH1_9CORY</name>
<accession>A0A0K1RDH1</accession>
<gene>
    <name evidence="1" type="ORF">AK829_10220</name>
</gene>